<dbReference type="GO" id="GO:0005737">
    <property type="term" value="C:cytoplasm"/>
    <property type="evidence" value="ECO:0007669"/>
    <property type="project" value="TreeGrafter"/>
</dbReference>
<dbReference type="InterPro" id="IPR020806">
    <property type="entry name" value="PKS_PP-bd"/>
</dbReference>
<dbReference type="SMART" id="SM00825">
    <property type="entry name" value="PKS_KS"/>
    <property type="match status" value="1"/>
</dbReference>
<evidence type="ECO:0000259" key="4">
    <source>
        <dbReference type="PROSITE" id="PS50075"/>
    </source>
</evidence>
<dbReference type="SUPFAM" id="SSF47336">
    <property type="entry name" value="ACP-like"/>
    <property type="match status" value="1"/>
</dbReference>
<keyword evidence="2" id="KW-0597">Phosphoprotein</keyword>
<gene>
    <name evidence="6" type="ORF">AC626_20495</name>
</gene>
<dbReference type="Pfam" id="PF00109">
    <property type="entry name" value="ketoacyl-synt"/>
    <property type="match status" value="1"/>
</dbReference>
<name>A0A0L0EN82_9GAMM</name>
<evidence type="ECO:0000313" key="6">
    <source>
        <dbReference type="EMBL" id="KNC65861.1"/>
    </source>
</evidence>
<dbReference type="Gene3D" id="3.40.47.10">
    <property type="match status" value="1"/>
</dbReference>
<dbReference type="OrthoDB" id="9778690at2"/>
<accession>A0A0L0EN82</accession>
<dbReference type="InterPro" id="IPR050091">
    <property type="entry name" value="PKS_NRPS_Biosynth_Enz"/>
</dbReference>
<sequence>MPALPLTNNGKVDKQALLSQLPFNSHTAQAGRSAMEASLSAAAPTAGVSGRDLHAEVSAVWCDVLEVEQVAPDAPFFTVGGNSLLANVLATKLSTRFNIDLPLTEVFQYSTINAQCDYLSTKVTNPIAAPVRVPEPIHPAKPTTADQAIAMIGLSCHYPDSQDAQAFWQNLIEGKNFVRHSQCAESDAAMIWLDTWVEGQDAFDPGFFNLSEKQARTMSYAQRQLLLHAWKAVEDAGYRNEQIPNTGVYISASGGDLTDLNLHDKFSNGEFVLNAEDYVASTLNQPGTLPTSISYHLGLTGPSLFVHSNCSSSLSALALACSALKAGEIDYAIVGAACLFPQR</sequence>
<dbReference type="GO" id="GO:0071770">
    <property type="term" value="P:DIM/DIP cell wall layer assembly"/>
    <property type="evidence" value="ECO:0007669"/>
    <property type="project" value="TreeGrafter"/>
</dbReference>
<dbReference type="PATRIC" id="fig|43658.6.peg.2650"/>
<dbReference type="InterPro" id="IPR016039">
    <property type="entry name" value="Thiolase-like"/>
</dbReference>
<organism evidence="6 7">
    <name type="scientific">Pseudoalteromonas rubra</name>
    <dbReference type="NCBI Taxonomy" id="43658"/>
    <lineage>
        <taxon>Bacteria</taxon>
        <taxon>Pseudomonadati</taxon>
        <taxon>Pseudomonadota</taxon>
        <taxon>Gammaproteobacteria</taxon>
        <taxon>Alteromonadales</taxon>
        <taxon>Pseudoalteromonadaceae</taxon>
        <taxon>Pseudoalteromonas</taxon>
    </lineage>
</organism>
<dbReference type="PROSITE" id="PS50075">
    <property type="entry name" value="CARRIER"/>
    <property type="match status" value="1"/>
</dbReference>
<dbReference type="InterPro" id="IPR014030">
    <property type="entry name" value="Ketoacyl_synth_N"/>
</dbReference>
<dbReference type="Pfam" id="PF00550">
    <property type="entry name" value="PP-binding"/>
    <property type="match status" value="1"/>
</dbReference>
<comment type="caution">
    <text evidence="6">The sequence shown here is derived from an EMBL/GenBank/DDBJ whole genome shotgun (WGS) entry which is preliminary data.</text>
</comment>
<dbReference type="Gene3D" id="1.10.1200.10">
    <property type="entry name" value="ACP-like"/>
    <property type="match status" value="1"/>
</dbReference>
<keyword evidence="3" id="KW-0808">Transferase</keyword>
<dbReference type="GO" id="GO:0005886">
    <property type="term" value="C:plasma membrane"/>
    <property type="evidence" value="ECO:0007669"/>
    <property type="project" value="TreeGrafter"/>
</dbReference>
<evidence type="ECO:0000256" key="1">
    <source>
        <dbReference type="ARBA" id="ARBA00022450"/>
    </source>
</evidence>
<dbReference type="Proteomes" id="UP000036850">
    <property type="component" value="Unassembled WGS sequence"/>
</dbReference>
<dbReference type="InterPro" id="IPR020841">
    <property type="entry name" value="PKS_Beta-ketoAc_synthase_dom"/>
</dbReference>
<evidence type="ECO:0000313" key="7">
    <source>
        <dbReference type="Proteomes" id="UP000036850"/>
    </source>
</evidence>
<dbReference type="EMBL" id="LFZX01000216">
    <property type="protein sequence ID" value="KNC65861.1"/>
    <property type="molecule type" value="Genomic_DNA"/>
</dbReference>
<dbReference type="InterPro" id="IPR009081">
    <property type="entry name" value="PP-bd_ACP"/>
</dbReference>
<evidence type="ECO:0000256" key="2">
    <source>
        <dbReference type="ARBA" id="ARBA00022553"/>
    </source>
</evidence>
<dbReference type="GO" id="GO:0004312">
    <property type="term" value="F:fatty acid synthase activity"/>
    <property type="evidence" value="ECO:0007669"/>
    <property type="project" value="TreeGrafter"/>
</dbReference>
<proteinExistence type="predicted"/>
<dbReference type="PANTHER" id="PTHR43775:SF37">
    <property type="entry name" value="SI:DKEY-61P9.11"/>
    <property type="match status" value="1"/>
</dbReference>
<dbReference type="PANTHER" id="PTHR43775">
    <property type="entry name" value="FATTY ACID SYNTHASE"/>
    <property type="match status" value="1"/>
</dbReference>
<feature type="domain" description="Ketosynthase family 3 (KS3)" evidence="5">
    <location>
        <begin position="146"/>
        <end position="343"/>
    </location>
</feature>
<evidence type="ECO:0000256" key="3">
    <source>
        <dbReference type="ARBA" id="ARBA00022679"/>
    </source>
</evidence>
<dbReference type="AlphaFoldDB" id="A0A0L0EN82"/>
<reference evidence="7" key="1">
    <citation type="submission" date="2015-07" db="EMBL/GenBank/DDBJ databases">
        <title>Draft genome sequence of a Pseudoalteromonas rubra strain, OCN096, isolated from Kaneohe Bay, Oahu, Hawaii.</title>
        <authorList>
            <person name="Beurmann S."/>
            <person name="Ushijima B."/>
            <person name="Belcaid M."/>
            <person name="Callahan S.M."/>
            <person name="Aeby G.S."/>
        </authorList>
    </citation>
    <scope>NUCLEOTIDE SEQUENCE [LARGE SCALE GENOMIC DNA]</scope>
    <source>
        <strain evidence="7">OCN096</strain>
    </source>
</reference>
<feature type="domain" description="Carrier" evidence="4">
    <location>
        <begin position="48"/>
        <end position="123"/>
    </location>
</feature>
<keyword evidence="1" id="KW-0596">Phosphopantetheine</keyword>
<protein>
    <submittedName>
        <fullName evidence="6">Uncharacterized protein</fullName>
    </submittedName>
</protein>
<dbReference type="GO" id="GO:0031177">
    <property type="term" value="F:phosphopantetheine binding"/>
    <property type="evidence" value="ECO:0007669"/>
    <property type="project" value="InterPro"/>
</dbReference>
<dbReference type="GO" id="GO:0006633">
    <property type="term" value="P:fatty acid biosynthetic process"/>
    <property type="evidence" value="ECO:0007669"/>
    <property type="project" value="TreeGrafter"/>
</dbReference>
<feature type="non-terminal residue" evidence="6">
    <location>
        <position position="343"/>
    </location>
</feature>
<dbReference type="SMART" id="SM00823">
    <property type="entry name" value="PKS_PP"/>
    <property type="match status" value="1"/>
</dbReference>
<evidence type="ECO:0000259" key="5">
    <source>
        <dbReference type="PROSITE" id="PS52004"/>
    </source>
</evidence>
<dbReference type="SUPFAM" id="SSF53901">
    <property type="entry name" value="Thiolase-like"/>
    <property type="match status" value="1"/>
</dbReference>
<dbReference type="InterPro" id="IPR036736">
    <property type="entry name" value="ACP-like_sf"/>
</dbReference>
<dbReference type="PROSITE" id="PS52004">
    <property type="entry name" value="KS3_2"/>
    <property type="match status" value="1"/>
</dbReference>